<dbReference type="InterPro" id="IPR011032">
    <property type="entry name" value="GroES-like_sf"/>
</dbReference>
<gene>
    <name evidence="1" type="ORF">UK23_06160</name>
</gene>
<protein>
    <recommendedName>
        <fullName evidence="3">Cyclitol dehydrogenase</fullName>
    </recommendedName>
</protein>
<evidence type="ECO:0000313" key="2">
    <source>
        <dbReference type="Proteomes" id="UP000033393"/>
    </source>
</evidence>
<evidence type="ECO:0008006" key="3">
    <source>
        <dbReference type="Google" id="ProtNLM"/>
    </source>
</evidence>
<keyword evidence="2" id="KW-1185">Reference proteome</keyword>
<evidence type="ECO:0000313" key="1">
    <source>
        <dbReference type="EMBL" id="KJK51719.1"/>
    </source>
</evidence>
<proteinExistence type="predicted"/>
<name>A0A0F0H7M2_LENAE</name>
<dbReference type="PATRIC" id="fig|68170.10.peg.6805"/>
<dbReference type="OrthoDB" id="9797931at2"/>
<organism evidence="1 2">
    <name type="scientific">Lentzea aerocolonigenes</name>
    <name type="common">Lechevalieria aerocolonigenes</name>
    <name type="synonym">Saccharothrix aerocolonigenes</name>
    <dbReference type="NCBI Taxonomy" id="68170"/>
    <lineage>
        <taxon>Bacteria</taxon>
        <taxon>Bacillati</taxon>
        <taxon>Actinomycetota</taxon>
        <taxon>Actinomycetes</taxon>
        <taxon>Pseudonocardiales</taxon>
        <taxon>Pseudonocardiaceae</taxon>
        <taxon>Lentzea</taxon>
    </lineage>
</organism>
<accession>A0A0F0H7M2</accession>
<dbReference type="AlphaFoldDB" id="A0A0F0H7M2"/>
<dbReference type="Gene3D" id="3.90.180.10">
    <property type="entry name" value="Medium-chain alcohol dehydrogenases, catalytic domain"/>
    <property type="match status" value="2"/>
</dbReference>
<dbReference type="EMBL" id="JYJG01000029">
    <property type="protein sequence ID" value="KJK51719.1"/>
    <property type="molecule type" value="Genomic_DNA"/>
</dbReference>
<dbReference type="Proteomes" id="UP000033393">
    <property type="component" value="Unassembled WGS sequence"/>
</dbReference>
<dbReference type="Gene3D" id="3.40.50.720">
    <property type="entry name" value="NAD(P)-binding Rossmann-like Domain"/>
    <property type="match status" value="1"/>
</dbReference>
<reference evidence="1 2" key="1">
    <citation type="submission" date="2015-02" db="EMBL/GenBank/DDBJ databases">
        <authorList>
            <person name="Ju K.-S."/>
            <person name="Doroghazi J.R."/>
            <person name="Metcalf W."/>
        </authorList>
    </citation>
    <scope>NUCLEOTIDE SEQUENCE [LARGE SCALE GENOMIC DNA]</scope>
    <source>
        <strain evidence="1 2">NRRL B-16140</strain>
    </source>
</reference>
<comment type="caution">
    <text evidence="1">The sequence shown here is derived from an EMBL/GenBank/DDBJ whole genome shotgun (WGS) entry which is preliminary data.</text>
</comment>
<dbReference type="SUPFAM" id="SSF50129">
    <property type="entry name" value="GroES-like"/>
    <property type="match status" value="1"/>
</dbReference>
<sequence length="349" mass="36775">MEDRNDRAEGSLRVLRAGICGTDLQIQRGVRGDVAAVLGHEGLAEHRTQAGVRRVIFNPVAADDQDVILGHSFDGIFRRWFPAADGAAVLRDLVPARPDLPADLAALVEPLGAVLYGWDLVDAPGPVGIWGGGTTAVLAAIVGELRGSPVTLVHTRKERLDYLRGREVLTTGVLTTRSPGALTGAFVCLPREAAGQALASALPLLVDGATVDLFGGFGRGAAHRLTGGVDLGEVRRANASGFPVPGHRTTVTSPAGRRVNLTGHRGTSADHLLRAQDLLCRQPERFGRLLSHVYSLEEAGAVLHSMATDRPGNRVTGEHLKVVIDPTLPAGTSRAPDLTTLVHEVPCGL</sequence>